<keyword evidence="2" id="KW-0378">Hydrolase</keyword>
<organism evidence="8 9">
    <name type="scientific">Brachionus calyciflorus</name>
    <dbReference type="NCBI Taxonomy" id="104777"/>
    <lineage>
        <taxon>Eukaryota</taxon>
        <taxon>Metazoa</taxon>
        <taxon>Spiralia</taxon>
        <taxon>Gnathifera</taxon>
        <taxon>Rotifera</taxon>
        <taxon>Eurotatoria</taxon>
        <taxon>Monogononta</taxon>
        <taxon>Pseudotrocha</taxon>
        <taxon>Ploima</taxon>
        <taxon>Brachionidae</taxon>
        <taxon>Brachionus</taxon>
    </lineage>
</organism>
<dbReference type="Proteomes" id="UP000663879">
    <property type="component" value="Unassembled WGS sequence"/>
</dbReference>
<evidence type="ECO:0000259" key="5">
    <source>
        <dbReference type="Pfam" id="PF01301"/>
    </source>
</evidence>
<dbReference type="InterPro" id="IPR017853">
    <property type="entry name" value="GH"/>
</dbReference>
<evidence type="ECO:0000256" key="3">
    <source>
        <dbReference type="ARBA" id="ARBA00023295"/>
    </source>
</evidence>
<keyword evidence="9" id="KW-1185">Reference proteome</keyword>
<evidence type="ECO:0000259" key="6">
    <source>
        <dbReference type="Pfam" id="PF21317"/>
    </source>
</evidence>
<evidence type="ECO:0008006" key="10">
    <source>
        <dbReference type="Google" id="ProtNLM"/>
    </source>
</evidence>
<name>A0A814MYS5_9BILA</name>
<feature type="domain" description="Beta-galactosidase galactose-binding" evidence="7">
    <location>
        <begin position="639"/>
        <end position="694"/>
    </location>
</feature>
<comment type="caution">
    <text evidence="8">The sequence shown here is derived from an EMBL/GenBank/DDBJ whole genome shotgun (WGS) entry which is preliminary data.</text>
</comment>
<dbReference type="Pfam" id="PF01301">
    <property type="entry name" value="Glyco_hydro_35"/>
    <property type="match status" value="1"/>
</dbReference>
<evidence type="ECO:0000256" key="4">
    <source>
        <dbReference type="RuleBase" id="RU003679"/>
    </source>
</evidence>
<evidence type="ECO:0000313" key="9">
    <source>
        <dbReference type="Proteomes" id="UP000663879"/>
    </source>
</evidence>
<dbReference type="SUPFAM" id="SSF51445">
    <property type="entry name" value="(Trans)glycosidases"/>
    <property type="match status" value="1"/>
</dbReference>
<proteinExistence type="inferred from homology"/>
<keyword evidence="3" id="KW-0326">Glycosidase</keyword>
<dbReference type="AlphaFoldDB" id="A0A814MYS5"/>
<dbReference type="Pfam" id="PF21467">
    <property type="entry name" value="BetaGal_gal-bd"/>
    <property type="match status" value="1"/>
</dbReference>
<dbReference type="InterPro" id="IPR031330">
    <property type="entry name" value="Gly_Hdrlase_35_cat"/>
</dbReference>
<dbReference type="PANTHER" id="PTHR23421">
    <property type="entry name" value="BETA-GALACTOSIDASE RELATED"/>
    <property type="match status" value="1"/>
</dbReference>
<dbReference type="Gene3D" id="2.60.120.260">
    <property type="entry name" value="Galactose-binding domain-like"/>
    <property type="match status" value="2"/>
</dbReference>
<feature type="domain" description="Glycoside hydrolase 35 catalytic" evidence="5">
    <location>
        <begin position="88"/>
        <end position="408"/>
    </location>
</feature>
<reference evidence="8" key="1">
    <citation type="submission" date="2021-02" db="EMBL/GenBank/DDBJ databases">
        <authorList>
            <person name="Nowell W R."/>
        </authorList>
    </citation>
    <scope>NUCLEOTIDE SEQUENCE</scope>
    <source>
        <strain evidence="8">Ploen Becks lab</strain>
    </source>
</reference>
<dbReference type="EMBL" id="CAJNOC010006677">
    <property type="protein sequence ID" value="CAF1083099.1"/>
    <property type="molecule type" value="Genomic_DNA"/>
</dbReference>
<dbReference type="SUPFAM" id="SSF49785">
    <property type="entry name" value="Galactose-binding domain-like"/>
    <property type="match status" value="1"/>
</dbReference>
<gene>
    <name evidence="8" type="ORF">OXX778_LOCUS20287</name>
</gene>
<evidence type="ECO:0000259" key="7">
    <source>
        <dbReference type="Pfam" id="PF21467"/>
    </source>
</evidence>
<dbReference type="Gene3D" id="3.20.20.80">
    <property type="entry name" value="Glycosidases"/>
    <property type="match status" value="1"/>
</dbReference>
<evidence type="ECO:0000256" key="2">
    <source>
        <dbReference type="ARBA" id="ARBA00022801"/>
    </source>
</evidence>
<dbReference type="InterPro" id="IPR048913">
    <property type="entry name" value="BetaGal_gal-bd"/>
</dbReference>
<dbReference type="InterPro" id="IPR048912">
    <property type="entry name" value="BetaGal1-like_ABD1"/>
</dbReference>
<evidence type="ECO:0000313" key="8">
    <source>
        <dbReference type="EMBL" id="CAF1083099.1"/>
    </source>
</evidence>
<comment type="similarity">
    <text evidence="1 4">Belongs to the glycosyl hydrolase 35 family.</text>
</comment>
<dbReference type="OrthoDB" id="1657402at2759"/>
<dbReference type="GO" id="GO:0004553">
    <property type="term" value="F:hydrolase activity, hydrolyzing O-glycosyl compounds"/>
    <property type="evidence" value="ECO:0007669"/>
    <property type="project" value="InterPro"/>
</dbReference>
<dbReference type="InterPro" id="IPR001944">
    <property type="entry name" value="Glycoside_Hdrlase_35"/>
</dbReference>
<accession>A0A814MYS5</accession>
<evidence type="ECO:0000256" key="1">
    <source>
        <dbReference type="ARBA" id="ARBA00009809"/>
    </source>
</evidence>
<dbReference type="GO" id="GO:0005975">
    <property type="term" value="P:carbohydrate metabolic process"/>
    <property type="evidence" value="ECO:0007669"/>
    <property type="project" value="InterPro"/>
</dbReference>
<feature type="domain" description="Beta-galactosidase 1-like first all-beta" evidence="6">
    <location>
        <begin position="488"/>
        <end position="576"/>
    </location>
</feature>
<dbReference type="InterPro" id="IPR008979">
    <property type="entry name" value="Galactose-bd-like_sf"/>
</dbReference>
<protein>
    <recommendedName>
        <fullName evidence="10">Beta-galactosidase</fullName>
    </recommendedName>
</protein>
<dbReference type="Pfam" id="PF21317">
    <property type="entry name" value="BetaGal_ABD_1"/>
    <property type="match status" value="1"/>
</dbReference>
<sequence length="721" mass="84798">MKIIRFNRGTFVKLTLCVLIYISFRTLLDFLNQPEKPSLEFDSSNREFYLHVPRKFFETDQKISQNHNDFYLFDQNTEAPNQKIKINFQIKSAKLDYSKLFLEDWVEFLENAVEIGLNTIEIEIVWNLHEKVPGDYDLKTDNLDLEELFKLVKDYKLFLLVRIDPYLPCSDYDLGGLPNWLLSDTNLETWESKSKSTHGLLNLKNDQFLSFYRGFLNQLMPILLSYQFINNGPIIGLLIQNYMSNDLNSYQSFYNGDYRNYLEFFLKNYGFVEAILKSISLCEYNGFFDTVNFTNYCDPNMVIYLPLDYKFRGKQNHHHDCSSTFFPTDKNAFLVPEEIISNEIIKTRSNLNELLIMRKSFCIKSFYCYNNFGFSNEVTNSLTQSNKYQYCLIDHIGNKTPKYNIVFNVLNSKSSKYFNYTSQLKLRSRKLTESEFTSLNLIEIPITHFLSYKNLIDNLHAPVDLQDKKQELFMEYINIVYNVKSNGLGYILYRIKVNLKAGSSIIVNTNYIKDYSILLCDSDFHVISIDSMKTNGSLSIRLHRDCNELHVLVENSGRLSRLENKTFFSNQRKGILVKNAILFKRPENDAFEIGGLAWKINFFDFLPKFFNRVTFNSQYVNITDTKINNVNSPIMIYAKFYAEKSNYKEYVYLILKNFKKGVVFLNGFNLGRYLESNNFGILFIPKKLIIDGSNEIVIFELHGFHSHLDYQIFITKEYIFL</sequence>